<dbReference type="SUPFAM" id="SSF52151">
    <property type="entry name" value="FabD/lysophospholipase-like"/>
    <property type="match status" value="1"/>
</dbReference>
<dbReference type="InterPro" id="IPR049551">
    <property type="entry name" value="PKS_DH_C"/>
</dbReference>
<dbReference type="InterPro" id="IPR029063">
    <property type="entry name" value="SAM-dependent_MTases_sf"/>
</dbReference>
<evidence type="ECO:0000313" key="11">
    <source>
        <dbReference type="EMBL" id="PKY00760.1"/>
    </source>
</evidence>
<dbReference type="SMART" id="SM00823">
    <property type="entry name" value="PKS_PP"/>
    <property type="match status" value="1"/>
</dbReference>
<feature type="active site" description="Proton donor; for dehydratase activity" evidence="7">
    <location>
        <position position="1154"/>
    </location>
</feature>
<dbReference type="Pfam" id="PF08659">
    <property type="entry name" value="KR"/>
    <property type="match status" value="1"/>
</dbReference>
<dbReference type="InterPro" id="IPR016036">
    <property type="entry name" value="Malonyl_transacylase_ACP-bd"/>
</dbReference>
<keyword evidence="4" id="KW-0521">NADP</keyword>
<feature type="compositionally biased region" description="Polar residues" evidence="8">
    <location>
        <begin position="1"/>
        <end position="11"/>
    </location>
</feature>
<dbReference type="PANTHER" id="PTHR43775">
    <property type="entry name" value="FATTY ACID SYNTHASE"/>
    <property type="match status" value="1"/>
</dbReference>
<dbReference type="InterPro" id="IPR013968">
    <property type="entry name" value="PKS_KR"/>
</dbReference>
<evidence type="ECO:0000259" key="9">
    <source>
        <dbReference type="PROSITE" id="PS52004"/>
    </source>
</evidence>
<evidence type="ECO:0000256" key="3">
    <source>
        <dbReference type="ARBA" id="ARBA00022679"/>
    </source>
</evidence>
<dbReference type="InterPro" id="IPR001227">
    <property type="entry name" value="Ac_transferase_dom_sf"/>
</dbReference>
<dbReference type="InterPro" id="IPR011032">
    <property type="entry name" value="GroES-like_sf"/>
</dbReference>
<dbReference type="InterPro" id="IPR020807">
    <property type="entry name" value="PKS_DH"/>
</dbReference>
<dbReference type="Gene3D" id="3.40.366.10">
    <property type="entry name" value="Malonyl-Coenzyme A Acyl Carrier Protein, domain 2"/>
    <property type="match status" value="1"/>
</dbReference>
<dbReference type="Pfam" id="PF02801">
    <property type="entry name" value="Ketoacyl-synt_C"/>
    <property type="match status" value="1"/>
</dbReference>
<dbReference type="Gene3D" id="3.10.129.110">
    <property type="entry name" value="Polyketide synthase dehydratase"/>
    <property type="match status" value="1"/>
</dbReference>
<evidence type="ECO:0000256" key="8">
    <source>
        <dbReference type="SAM" id="MobiDB-lite"/>
    </source>
</evidence>
<dbReference type="InterPro" id="IPR014031">
    <property type="entry name" value="Ketoacyl_synth_C"/>
</dbReference>
<feature type="domain" description="Ketosynthase family 3 (KS3)" evidence="9">
    <location>
        <begin position="70"/>
        <end position="493"/>
    </location>
</feature>
<comment type="caution">
    <text evidence="11">The sequence shown here is derived from an EMBL/GenBank/DDBJ whole genome shotgun (WGS) entry which is preliminary data.</text>
</comment>
<dbReference type="InterPro" id="IPR020841">
    <property type="entry name" value="PKS_Beta-ketoAc_synthase_dom"/>
</dbReference>
<evidence type="ECO:0000256" key="7">
    <source>
        <dbReference type="PROSITE-ProRule" id="PRU01363"/>
    </source>
</evidence>
<keyword evidence="6" id="KW-0511">Multifunctional enzyme</keyword>
<dbReference type="Pfam" id="PF16197">
    <property type="entry name" value="KAsynt_C_assoc"/>
    <property type="match status" value="1"/>
</dbReference>
<dbReference type="OrthoDB" id="329835at2759"/>
<dbReference type="Gene3D" id="3.90.180.10">
    <property type="entry name" value="Medium-chain alcohol dehydrogenases, catalytic domain"/>
    <property type="match status" value="1"/>
</dbReference>
<keyword evidence="12" id="KW-1185">Reference proteome</keyword>
<evidence type="ECO:0000259" key="10">
    <source>
        <dbReference type="PROSITE" id="PS52019"/>
    </source>
</evidence>
<dbReference type="SUPFAM" id="SSF47336">
    <property type="entry name" value="ACP-like"/>
    <property type="match status" value="1"/>
</dbReference>
<dbReference type="Pfam" id="PF13602">
    <property type="entry name" value="ADH_zinc_N_2"/>
    <property type="match status" value="1"/>
</dbReference>
<dbReference type="SUPFAM" id="SSF53901">
    <property type="entry name" value="Thiolase-like"/>
    <property type="match status" value="1"/>
</dbReference>
<dbReference type="Pfam" id="PF23114">
    <property type="entry name" value="NAD-bd_HRPKS_sdrA"/>
    <property type="match status" value="1"/>
</dbReference>
<feature type="active site" description="Proton acceptor; for dehydratase activity" evidence="7">
    <location>
        <position position="987"/>
    </location>
</feature>
<keyword evidence="2" id="KW-0597">Phosphoprotein</keyword>
<dbReference type="InterPro" id="IPR049552">
    <property type="entry name" value="PKS_DH_N"/>
</dbReference>
<dbReference type="InterPro" id="IPR032821">
    <property type="entry name" value="PKS_assoc"/>
</dbReference>
<feature type="region of interest" description="N-terminal hotdog fold" evidence="7">
    <location>
        <begin position="955"/>
        <end position="1084"/>
    </location>
</feature>
<dbReference type="Gene3D" id="3.40.47.10">
    <property type="match status" value="1"/>
</dbReference>
<dbReference type="SMART" id="SM00829">
    <property type="entry name" value="PKS_ER"/>
    <property type="match status" value="1"/>
</dbReference>
<dbReference type="Gene3D" id="3.40.50.720">
    <property type="entry name" value="NAD(P)-binding Rossmann-like Domain"/>
    <property type="match status" value="1"/>
</dbReference>
<keyword evidence="3" id="KW-0808">Transferase</keyword>
<dbReference type="Pfam" id="PF00698">
    <property type="entry name" value="Acyl_transf_1"/>
    <property type="match status" value="1"/>
</dbReference>
<dbReference type="Gene3D" id="3.30.70.3290">
    <property type="match status" value="1"/>
</dbReference>
<evidence type="ECO:0000313" key="12">
    <source>
        <dbReference type="Proteomes" id="UP000234254"/>
    </source>
</evidence>
<dbReference type="SMART" id="SM00825">
    <property type="entry name" value="PKS_KS"/>
    <property type="match status" value="1"/>
</dbReference>
<dbReference type="Pfam" id="PF14765">
    <property type="entry name" value="PS-DH"/>
    <property type="match status" value="1"/>
</dbReference>
<dbReference type="InterPro" id="IPR049900">
    <property type="entry name" value="PKS_mFAS_DH"/>
</dbReference>
<dbReference type="VEuPathDB" id="FungiDB:P168DRAFT_275204"/>
<dbReference type="Gene3D" id="3.40.50.150">
    <property type="entry name" value="Vaccinia Virus protein VP39"/>
    <property type="match status" value="1"/>
</dbReference>
<feature type="region of interest" description="C-terminal hotdog fold" evidence="7">
    <location>
        <begin position="1094"/>
        <end position="1238"/>
    </location>
</feature>
<dbReference type="RefSeq" id="XP_024689354.1">
    <property type="nucleotide sequence ID" value="XM_024835477.1"/>
</dbReference>
<dbReference type="CDD" id="cd02440">
    <property type="entry name" value="AdoMet_MTases"/>
    <property type="match status" value="1"/>
</dbReference>
<dbReference type="SMART" id="SM00826">
    <property type="entry name" value="PKS_DH"/>
    <property type="match status" value="1"/>
</dbReference>
<dbReference type="GO" id="GO:0004312">
    <property type="term" value="F:fatty acid synthase activity"/>
    <property type="evidence" value="ECO:0007669"/>
    <property type="project" value="TreeGrafter"/>
</dbReference>
<dbReference type="InterPro" id="IPR042104">
    <property type="entry name" value="PKS_dehydratase_sf"/>
</dbReference>
<dbReference type="InterPro" id="IPR016039">
    <property type="entry name" value="Thiolase-like"/>
</dbReference>
<feature type="region of interest" description="Disordered" evidence="8">
    <location>
        <begin position="1"/>
        <end position="21"/>
    </location>
</feature>
<dbReference type="GO" id="GO:0044550">
    <property type="term" value="P:secondary metabolite biosynthetic process"/>
    <property type="evidence" value="ECO:0007669"/>
    <property type="project" value="UniProtKB-ARBA"/>
</dbReference>
<keyword evidence="1" id="KW-0596">Phosphopantetheine</keyword>
<dbReference type="InterPro" id="IPR020843">
    <property type="entry name" value="ER"/>
</dbReference>
<dbReference type="InterPro" id="IPR050091">
    <property type="entry name" value="PKS_NRPS_Biosynth_Enz"/>
</dbReference>
<dbReference type="InterPro" id="IPR014030">
    <property type="entry name" value="Ketoacyl_synth_N"/>
</dbReference>
<reference evidence="11" key="1">
    <citation type="submission" date="2016-12" db="EMBL/GenBank/DDBJ databases">
        <title>The genomes of Aspergillus section Nigri reveals drivers in fungal speciation.</title>
        <authorList>
            <consortium name="DOE Joint Genome Institute"/>
            <person name="Vesth T.C."/>
            <person name="Nybo J."/>
            <person name="Theobald S."/>
            <person name="Brandl J."/>
            <person name="Frisvad J.C."/>
            <person name="Nielsen K.F."/>
            <person name="Lyhne E.K."/>
            <person name="Kogle M.E."/>
            <person name="Kuo A."/>
            <person name="Riley R."/>
            <person name="Clum A."/>
            <person name="Nolan M."/>
            <person name="Lipzen A."/>
            <person name="Salamov A."/>
            <person name="Henrissat B."/>
            <person name="Wiebenga A."/>
            <person name="De vries R.P."/>
            <person name="Grigoriev I.V."/>
            <person name="Mortensen U.H."/>
            <person name="Andersen M.R."/>
            <person name="Baker S.E."/>
        </authorList>
    </citation>
    <scope>NUCLEOTIDE SEQUENCE</scope>
    <source>
        <strain evidence="11">IBT 28561</strain>
    </source>
</reference>
<evidence type="ECO:0000256" key="6">
    <source>
        <dbReference type="ARBA" id="ARBA00023268"/>
    </source>
</evidence>
<name>A0A2I1CT02_ASPC2</name>
<organism evidence="11 12">
    <name type="scientific">Aspergillus campestris (strain IBT 28561)</name>
    <dbReference type="NCBI Taxonomy" id="1392248"/>
    <lineage>
        <taxon>Eukaryota</taxon>
        <taxon>Fungi</taxon>
        <taxon>Dikarya</taxon>
        <taxon>Ascomycota</taxon>
        <taxon>Pezizomycotina</taxon>
        <taxon>Eurotiomycetes</taxon>
        <taxon>Eurotiomycetidae</taxon>
        <taxon>Eurotiales</taxon>
        <taxon>Aspergillaceae</taxon>
        <taxon>Aspergillus</taxon>
        <taxon>Aspergillus subgen. Circumdati</taxon>
    </lineage>
</organism>
<dbReference type="SUPFAM" id="SSF50129">
    <property type="entry name" value="GroES-like"/>
    <property type="match status" value="1"/>
</dbReference>
<dbReference type="Pfam" id="PF00109">
    <property type="entry name" value="ketoacyl-synt"/>
    <property type="match status" value="1"/>
</dbReference>
<dbReference type="GO" id="GO:0031177">
    <property type="term" value="F:phosphopantetheine binding"/>
    <property type="evidence" value="ECO:0007669"/>
    <property type="project" value="InterPro"/>
</dbReference>
<dbReference type="Pfam" id="PF08242">
    <property type="entry name" value="Methyltransf_12"/>
    <property type="match status" value="1"/>
</dbReference>
<accession>A0A2I1CT02</accession>
<dbReference type="InterPro" id="IPR016035">
    <property type="entry name" value="Acyl_Trfase/lysoPLipase"/>
</dbReference>
<evidence type="ECO:0000256" key="4">
    <source>
        <dbReference type="ARBA" id="ARBA00022857"/>
    </source>
</evidence>
<dbReference type="InterPro" id="IPR014043">
    <property type="entry name" value="Acyl_transferase_dom"/>
</dbReference>
<sequence length="2491" mass="272368">MGTVVSVSSNPLKDHDTPTTPLEAMAQPTPCADSVCMQASNNATLNEPPVISSQDRASVNGDDIAKPAAQVPVAICGMSVRLPGGLRSPQELWDFILSKSDARGPVPKSRYNVSAHYSDRRKPGTVATEYGYFLDESTDISALDTSFFHMGKSEVERADPHQRLMLEAARECLEDAGETNWKGRPIGCYIGSFADDWVEMFAKETQPYGSYRATGHGDFMLPNRVSYEMDLTGPSILLRTGCSASMVALHEACVAVSRGDCESAIVGGVNLILHPGMTAAVSEQGALSPDGSCKIFSADANGYARADAISAIFIKPLSDAIRDGNPIRAVIRGTGTNSDGRGTAAGIQVPNGVTHEALMRRTYQMAGITNFAETAFVECHGTGTSIGDPIEAGAVGRVFGPTGGVQIGSVKANVGHSEGASGLTSIVKAVMALEHRVIPPNIKFHEPNPKIPWDSCGLSVPTESMPWPEGRKERISVNSFGVGGANAHVVLDSALSCGVPPVARRPFTSPELLLYSANTKESLERMTVAYQAWVQENQDTVSDLAFTLANRREHLPYRAFAVASPGGSLTTSPPVRSQEPPAILMVFTGQGAQWPQMGHCLLNDPSYPVFKKRIQSLDAHLQTLRHAPKWSIETELEAPASSSRLGSAELAQPLCTAIQIALVDCLTSIGVQPTAVVGHSSGEIVAAYAAGAISPFAAITVAFYRGFVTRHIKNGAMAAIGLGSKDVQEYLEPGVVVACENSPKSVTLAGNIRGVELVVARIQEAQPGILAKLLRVDKAYHTSHMVEIGGEYENLIRHEVSAKAPQRFVYSSVTGELLDPDCDLGATYWRKNLESPVRFYSVMSWIMQHEQSKNMVMVEVGPHSALAGPLRQIQAECSNNAPYVSALTRHQNDVETFLRLIGTLYSLNVPVQLEKVVSSGSCLPDLPRYPWDHSQSFWYESRLSKEWRHRKHAHHDLLGLRVAESSHFNVLFRNIFHLDNAPWIRDHKVREDIVFPLAGYVGMIGEAARQVTDIDKSFTLRKVLISAALVLNEGSPVEMVTTLQRQRLTDSLDSEWWEFTIASYNGTSWLKHCSGEVRAHEDDLGEAKRHDPLVRKVETPRFYRYLAKSGIHLGPAFQRLDAIRSDTVTTDATSKVAAKPEDGIGYHVHPAVVDASLQMLSAAVSKGQVNGTTKMLIPTEVKELSITRCTEDVGIQASASYTRDGSIIGGARGVTVDGRIVFRSSGVKRSVLDDQGPGNGGIATARATWSPHIDFLDPLTLIKPFIDRSSEMPVLVELERLCMLHTKRTLEGLDSPINHMRKYKSWINREWATVELQRLDHLDNTALEFRAVSIVRELSQTPAADAAMGIWKIGGNIESIFTGTVEPLEVLLADNTLVNIYDYLDQCDETRLLMEALTHSKPNLRVLEIGAGTGGSTVNILRLLTPGGNPLYSKYTFSDISSGFFVAAKERFKSFPNIEYLPLDISKDPLEQGFDGRKYDLILASNVLHATKSLRESLGNIHKLLDTNGRLLLHELNPSARWPNYIFGTLAGWWYGEADGRADEPYVDADRWTKELMSAGFCAPDAAVLDSPVPHQLNTTYLARPAVQDPPKKVTLLTLSDSDNVRSIVYSLANRGYAIDHRGLQGPFPADQDVIALLDADGPFFENIDEERFETFKALVGELKDCGIFWVTALSQVQCQDPRYGQITGIARVMRSEMLVDFATCEVDDVGLSVHRIVDVFEKFQTRQVRDNLRPEMEYAIVNNAVYVGRIHTFSVHDELLEPDMGKSVALRTSKPGNLANLHWMAHDIEEMEDGDVEVDIHTTGLNFRVIQGQDVLVAMGIVEASGGGIGQEAAGIVRRTGATVTTLQAGDRVMLLSNYMFSTRRVLPESLCEKIPDGLSFEDAATLPLVFATAIYSLFHLGNLKKGQSILIHSACGGVGLATIQLAQMAGAAIYATVGNEEKVKHLTDMLNLPRNRIFSSRSATFADDIMRETNNRGVDLALNSLSGELLHATWRCIAPFGKMIEIGKRDLIGSTKLDMVPFLDNRSYCSVDLDKISLQRPAIAKELLTEIGNFVRERHIHPIRPIKVFDSNRIVDAFRYMQQGVHLGKIVVSMRDATGQSTVAEDSVVKQRKDTTFDSSAAYLLVGGLGGLGRSVSTWMVERGARHLIFLSRSAGATNTHSEFCQEISSMGCRVDIVQGTVLRIEDVTRAIDHAHGRLKGILQMSMVLRDRGFPRMTKAEWDTAVDPKVQGTWNLHNAALAMDIGLEFFVLFSSINGIVGQPGQTNYAGANTFMDAFAQYRRQMGLPACAIQIGVVEDVGYVAENASVQQRFTQTVGSDGTISEQELLSAIGAATTSTKDFYVGVRSSMRLNNPGERSPWKGDIRMAAFHNGEEAGQTAQDSTSNDLQTFIAKARSDPALLEQADSAHFLAREIGKKVFSLLLKPEEELRTSCSLSELGLDSLFAIEVRQWWRTVFGFNINVLEMMGMGSLDDLGVHAARGLSALFHG</sequence>
<dbReference type="InterPro" id="IPR056501">
    <property type="entry name" value="NAD-bd_HRPKS_sdrA"/>
</dbReference>
<dbReference type="SUPFAM" id="SSF51735">
    <property type="entry name" value="NAD(P)-binding Rossmann-fold domains"/>
    <property type="match status" value="2"/>
</dbReference>
<dbReference type="PROSITE" id="PS52019">
    <property type="entry name" value="PKS_MFAS_DH"/>
    <property type="match status" value="1"/>
</dbReference>
<dbReference type="Proteomes" id="UP000234254">
    <property type="component" value="Unassembled WGS sequence"/>
</dbReference>
<dbReference type="InterPro" id="IPR057326">
    <property type="entry name" value="KR_dom"/>
</dbReference>
<keyword evidence="5" id="KW-0560">Oxidoreductase</keyword>
<dbReference type="GO" id="GO:0016491">
    <property type="term" value="F:oxidoreductase activity"/>
    <property type="evidence" value="ECO:0007669"/>
    <property type="project" value="UniProtKB-KW"/>
</dbReference>
<dbReference type="GO" id="GO:1901336">
    <property type="term" value="P:lactone biosynthetic process"/>
    <property type="evidence" value="ECO:0007669"/>
    <property type="project" value="UniProtKB-ARBA"/>
</dbReference>
<dbReference type="InterPro" id="IPR020806">
    <property type="entry name" value="PKS_PP-bd"/>
</dbReference>
<dbReference type="SUPFAM" id="SSF53335">
    <property type="entry name" value="S-adenosyl-L-methionine-dependent methyltransferases"/>
    <property type="match status" value="1"/>
</dbReference>
<dbReference type="InterPro" id="IPR013217">
    <property type="entry name" value="Methyltransf_12"/>
</dbReference>
<feature type="domain" description="PKS/mFAS DH" evidence="10">
    <location>
        <begin position="955"/>
        <end position="1238"/>
    </location>
</feature>
<dbReference type="FunFam" id="3.40.50.720:FF:000209">
    <property type="entry name" value="Polyketide synthase Pks12"/>
    <property type="match status" value="1"/>
</dbReference>
<dbReference type="CDD" id="cd00833">
    <property type="entry name" value="PKS"/>
    <property type="match status" value="1"/>
</dbReference>
<dbReference type="CDD" id="cd05195">
    <property type="entry name" value="enoyl_red"/>
    <property type="match status" value="1"/>
</dbReference>
<dbReference type="InterPro" id="IPR036736">
    <property type="entry name" value="ACP-like_sf"/>
</dbReference>
<dbReference type="GeneID" id="36543001"/>
<dbReference type="PROSITE" id="PS52004">
    <property type="entry name" value="KS3_2"/>
    <property type="match status" value="1"/>
</dbReference>
<evidence type="ECO:0000256" key="1">
    <source>
        <dbReference type="ARBA" id="ARBA00022450"/>
    </source>
</evidence>
<evidence type="ECO:0000256" key="5">
    <source>
        <dbReference type="ARBA" id="ARBA00023002"/>
    </source>
</evidence>
<gene>
    <name evidence="11" type="ORF">P168DRAFT_275204</name>
</gene>
<dbReference type="SMART" id="SM00822">
    <property type="entry name" value="PKS_KR"/>
    <property type="match status" value="1"/>
</dbReference>
<evidence type="ECO:0000256" key="2">
    <source>
        <dbReference type="ARBA" id="ARBA00022553"/>
    </source>
</evidence>
<dbReference type="EMBL" id="MSFM01000013">
    <property type="protein sequence ID" value="PKY00760.1"/>
    <property type="molecule type" value="Genomic_DNA"/>
</dbReference>
<protein>
    <submittedName>
        <fullName evidence="11">Polyketide synthase</fullName>
    </submittedName>
</protein>
<dbReference type="GO" id="GO:0006633">
    <property type="term" value="P:fatty acid biosynthetic process"/>
    <property type="evidence" value="ECO:0007669"/>
    <property type="project" value="TreeGrafter"/>
</dbReference>
<dbReference type="PANTHER" id="PTHR43775:SF28">
    <property type="entry name" value="SYNTHASE, PUTATIVE-RELATED"/>
    <property type="match status" value="1"/>
</dbReference>
<dbReference type="Pfam" id="PF21089">
    <property type="entry name" value="PKS_DH_N"/>
    <property type="match status" value="1"/>
</dbReference>
<dbReference type="InterPro" id="IPR036291">
    <property type="entry name" value="NAD(P)-bd_dom_sf"/>
</dbReference>
<proteinExistence type="predicted"/>
<dbReference type="SMART" id="SM00827">
    <property type="entry name" value="PKS_AT"/>
    <property type="match status" value="1"/>
</dbReference>
<dbReference type="SUPFAM" id="SSF55048">
    <property type="entry name" value="Probable ACP-binding domain of malonyl-CoA ACP transacylase"/>
    <property type="match status" value="1"/>
</dbReference>